<sequence>MDTPFSQKTLDFLFENRLHDSRAWFGEHKQEYQSYVIAPLRQLVLDLTPTMLELDPHFTTEPRVDRTICRIWRDTRYTKDPSLYRDHMWIIFKRGGRMHGTDYPGMYFEINLDGFSYGCGFYHASTPFLQHMRTKILQGDPDFQKAQAAYLQQRVFQMEGECFKRPHYGDRPPEEQLWLERRNISFNGTSHDFPLLFSPDLSKKVAEDLRLLFPVYRFLLSTAEETLQQKTAQNLLQR</sequence>
<evidence type="ECO:0000313" key="2">
    <source>
        <dbReference type="Proteomes" id="UP000826793"/>
    </source>
</evidence>
<dbReference type="Proteomes" id="UP000826793">
    <property type="component" value="Unassembled WGS sequence"/>
</dbReference>
<reference evidence="1" key="2">
    <citation type="submission" date="2021-04" db="EMBL/GenBank/DDBJ databases">
        <authorList>
            <person name="Gilroy R."/>
        </authorList>
    </citation>
    <scope>NUCLEOTIDE SEQUENCE</scope>
    <source>
        <strain evidence="1">CHK185-1770</strain>
    </source>
</reference>
<accession>A0A9D2MUV8</accession>
<protein>
    <submittedName>
        <fullName evidence="1">DUF2461 domain-containing protein</fullName>
    </submittedName>
</protein>
<proteinExistence type="predicted"/>
<dbReference type="InterPro" id="IPR015996">
    <property type="entry name" value="UCP028451"/>
</dbReference>
<name>A0A9D2MUV8_9FIRM</name>
<dbReference type="Pfam" id="PF09365">
    <property type="entry name" value="DUF2461"/>
    <property type="match status" value="1"/>
</dbReference>
<dbReference type="PIRSF" id="PIRSF028451">
    <property type="entry name" value="UCP028451"/>
    <property type="match status" value="1"/>
</dbReference>
<dbReference type="AlphaFoldDB" id="A0A9D2MUV8"/>
<dbReference type="PANTHER" id="PTHR36452:SF1">
    <property type="entry name" value="DUF2461 DOMAIN-CONTAINING PROTEIN"/>
    <property type="match status" value="1"/>
</dbReference>
<dbReference type="InterPro" id="IPR012808">
    <property type="entry name" value="CHP02453"/>
</dbReference>
<reference evidence="1" key="1">
    <citation type="journal article" date="2021" name="PeerJ">
        <title>Extensive microbial diversity within the chicken gut microbiome revealed by metagenomics and culture.</title>
        <authorList>
            <person name="Gilroy R."/>
            <person name="Ravi A."/>
            <person name="Getino M."/>
            <person name="Pursley I."/>
            <person name="Horton D.L."/>
            <person name="Alikhan N.F."/>
            <person name="Baker D."/>
            <person name="Gharbi K."/>
            <person name="Hall N."/>
            <person name="Watson M."/>
            <person name="Adriaenssens E.M."/>
            <person name="Foster-Nyarko E."/>
            <person name="Jarju S."/>
            <person name="Secka A."/>
            <person name="Antonio M."/>
            <person name="Oren A."/>
            <person name="Chaudhuri R.R."/>
            <person name="La Ragione R."/>
            <person name="Hildebrand F."/>
            <person name="Pallen M.J."/>
        </authorList>
    </citation>
    <scope>NUCLEOTIDE SEQUENCE</scope>
    <source>
        <strain evidence="1">CHK185-1770</strain>
    </source>
</reference>
<comment type="caution">
    <text evidence="1">The sequence shown here is derived from an EMBL/GenBank/DDBJ whole genome shotgun (WGS) entry which is preliminary data.</text>
</comment>
<gene>
    <name evidence="1" type="ORF">H9710_05125</name>
</gene>
<evidence type="ECO:0000313" key="1">
    <source>
        <dbReference type="EMBL" id="HJB97947.1"/>
    </source>
</evidence>
<dbReference type="EMBL" id="DWXG01000040">
    <property type="protein sequence ID" value="HJB97947.1"/>
    <property type="molecule type" value="Genomic_DNA"/>
</dbReference>
<organism evidence="1 2">
    <name type="scientific">Candidatus Acutalibacter pullicola</name>
    <dbReference type="NCBI Taxonomy" id="2838417"/>
    <lineage>
        <taxon>Bacteria</taxon>
        <taxon>Bacillati</taxon>
        <taxon>Bacillota</taxon>
        <taxon>Clostridia</taxon>
        <taxon>Eubacteriales</taxon>
        <taxon>Acutalibacteraceae</taxon>
        <taxon>Acutalibacter</taxon>
    </lineage>
</organism>
<dbReference type="PANTHER" id="PTHR36452">
    <property type="entry name" value="CHROMOSOME 12, WHOLE GENOME SHOTGUN SEQUENCE"/>
    <property type="match status" value="1"/>
</dbReference>